<evidence type="ECO:0000256" key="3">
    <source>
        <dbReference type="ARBA" id="ARBA00022729"/>
    </source>
</evidence>
<proteinExistence type="inferred from homology"/>
<evidence type="ECO:0000256" key="4">
    <source>
        <dbReference type="SAM" id="Phobius"/>
    </source>
</evidence>
<dbReference type="AlphaFoldDB" id="A0A2M8NZY0"/>
<dbReference type="Proteomes" id="UP000228921">
    <property type="component" value="Unassembled WGS sequence"/>
</dbReference>
<dbReference type="InterPro" id="IPR006059">
    <property type="entry name" value="SBP"/>
</dbReference>
<reference evidence="5 6" key="1">
    <citation type="submission" date="2017-11" db="EMBL/GenBank/DDBJ databases">
        <title>Evolution of Phototrophy in the Chloroflexi Phylum Driven by Horizontal Gene Transfer.</title>
        <authorList>
            <person name="Ward L.M."/>
            <person name="Hemp J."/>
            <person name="Shih P.M."/>
            <person name="Mcglynn S.E."/>
            <person name="Fischer W."/>
        </authorList>
    </citation>
    <scope>NUCLEOTIDE SEQUENCE [LARGE SCALE GENOMIC DNA]</scope>
    <source>
        <strain evidence="5">CP2_2F</strain>
    </source>
</reference>
<evidence type="ECO:0000313" key="6">
    <source>
        <dbReference type="Proteomes" id="UP000228921"/>
    </source>
</evidence>
<dbReference type="PROSITE" id="PS51318">
    <property type="entry name" value="TAT"/>
    <property type="match status" value="1"/>
</dbReference>
<keyword evidence="2" id="KW-0813">Transport</keyword>
<dbReference type="Gene3D" id="3.40.190.10">
    <property type="entry name" value="Periplasmic binding protein-like II"/>
    <property type="match status" value="2"/>
</dbReference>
<evidence type="ECO:0000256" key="2">
    <source>
        <dbReference type="ARBA" id="ARBA00022448"/>
    </source>
</evidence>
<dbReference type="SUPFAM" id="SSF53850">
    <property type="entry name" value="Periplasmic binding protein-like II"/>
    <property type="match status" value="1"/>
</dbReference>
<feature type="transmembrane region" description="Helical" evidence="4">
    <location>
        <begin position="29"/>
        <end position="48"/>
    </location>
</feature>
<keyword evidence="4" id="KW-0472">Membrane</keyword>
<evidence type="ECO:0000313" key="5">
    <source>
        <dbReference type="EMBL" id="PJF30852.1"/>
    </source>
</evidence>
<dbReference type="EMBL" id="PGTK01000006">
    <property type="protein sequence ID" value="PJF30852.1"/>
    <property type="molecule type" value="Genomic_DNA"/>
</dbReference>
<name>A0A2M8NZY0_9CHLR</name>
<dbReference type="PANTHER" id="PTHR43649">
    <property type="entry name" value="ARABINOSE-BINDING PROTEIN-RELATED"/>
    <property type="match status" value="1"/>
</dbReference>
<dbReference type="PANTHER" id="PTHR43649:SF34">
    <property type="entry name" value="ABC TRANSPORTER PERIPLASMIC-BINDING PROTEIN YCJN-RELATED"/>
    <property type="match status" value="1"/>
</dbReference>
<organism evidence="5 6">
    <name type="scientific">Candidatus Thermofonsia Clade 1 bacterium</name>
    <dbReference type="NCBI Taxonomy" id="2364210"/>
    <lineage>
        <taxon>Bacteria</taxon>
        <taxon>Bacillati</taxon>
        <taxon>Chloroflexota</taxon>
        <taxon>Candidatus Thermofontia</taxon>
        <taxon>Candidatus Thermofonsia Clade 1</taxon>
    </lineage>
</organism>
<keyword evidence="4" id="KW-1133">Transmembrane helix</keyword>
<comment type="similarity">
    <text evidence="1">Belongs to the bacterial solute-binding protein 1 family.</text>
</comment>
<dbReference type="InterPro" id="IPR050490">
    <property type="entry name" value="Bact_solute-bd_prot1"/>
</dbReference>
<sequence>MNERERKQRLYVAQQGEKLRKGQISRREFLRRIGLAGFGISMAGMFRWDMHRAMAARPPIRLREGVYQLSQEQEQWLREVGGRYRGTTVRISSESTAPSQIISDLAKQVFEPLTGMTIIWEQTPLDQVLSKITQDTATGSPSNDIYYLDQAWVGRFVNDTVDPMEYMSDTGSDLNMPDFDFDDFVPELIPALASYQGRLVGLPFDIPIFVYMYRRDIYEQLGLKPATTMAEFLENVRATDMSKNADGSEVRGYLGQWKSGHYALQCDWTAWLWSHGGSHTGPNETVVIDDEFAVAGANYMLELGKHAPAGVTTWDWGGQGDAMAQGLGANVISWAEFFPGLDVPDRSKTVGLWETADLPQEVALRPPSECSFDEVPAIGHQGGSCIALSKYSRVKDAAWIFLQWATSKPTQIAAAESSNTPVRLSAFNAPNVLEKAKVVAGTTRHFPAALKAIKERMGTEPHFPGWAAVSGTGGPVPTELGKMTTGAQDVRTTLRNIKAAIEAAIQE</sequence>
<comment type="caution">
    <text evidence="5">The sequence shown here is derived from an EMBL/GenBank/DDBJ whole genome shotgun (WGS) entry which is preliminary data.</text>
</comment>
<evidence type="ECO:0000256" key="1">
    <source>
        <dbReference type="ARBA" id="ARBA00008520"/>
    </source>
</evidence>
<gene>
    <name evidence="5" type="ORF">CUN51_06615</name>
</gene>
<accession>A0A2M8NZY0</accession>
<keyword evidence="4" id="KW-0812">Transmembrane</keyword>
<dbReference type="Pfam" id="PF01547">
    <property type="entry name" value="SBP_bac_1"/>
    <property type="match status" value="1"/>
</dbReference>
<dbReference type="InterPro" id="IPR006311">
    <property type="entry name" value="TAT_signal"/>
</dbReference>
<protein>
    <submittedName>
        <fullName evidence="5">ABC transporter substrate-binding protein</fullName>
    </submittedName>
</protein>
<keyword evidence="3" id="KW-0732">Signal</keyword>